<dbReference type="CDD" id="cd00200">
    <property type="entry name" value="WD40"/>
    <property type="match status" value="1"/>
</dbReference>
<evidence type="ECO:0000313" key="5">
    <source>
        <dbReference type="EMBL" id="EPB70639.1"/>
    </source>
</evidence>
<feature type="repeat" description="WD" evidence="3">
    <location>
        <begin position="149"/>
        <end position="178"/>
    </location>
</feature>
<dbReference type="InterPro" id="IPR001680">
    <property type="entry name" value="WD40_rpt"/>
</dbReference>
<evidence type="ECO:0000256" key="1">
    <source>
        <dbReference type="ARBA" id="ARBA00022574"/>
    </source>
</evidence>
<dbReference type="PROSITE" id="PS50294">
    <property type="entry name" value="WD_REPEATS_REGION"/>
    <property type="match status" value="2"/>
</dbReference>
<dbReference type="PROSITE" id="PS00678">
    <property type="entry name" value="WD_REPEATS_1"/>
    <property type="match status" value="1"/>
</dbReference>
<feature type="repeat" description="WD" evidence="3">
    <location>
        <begin position="107"/>
        <end position="148"/>
    </location>
</feature>
<feature type="compositionally biased region" description="Low complexity" evidence="4">
    <location>
        <begin position="1"/>
        <end position="12"/>
    </location>
</feature>
<organism evidence="5 6">
    <name type="scientific">Ancylostoma ceylanicum</name>
    <dbReference type="NCBI Taxonomy" id="53326"/>
    <lineage>
        <taxon>Eukaryota</taxon>
        <taxon>Metazoa</taxon>
        <taxon>Ecdysozoa</taxon>
        <taxon>Nematoda</taxon>
        <taxon>Chromadorea</taxon>
        <taxon>Rhabditida</taxon>
        <taxon>Rhabditina</taxon>
        <taxon>Rhabditomorpha</taxon>
        <taxon>Strongyloidea</taxon>
        <taxon>Ancylostomatidae</taxon>
        <taxon>Ancylostomatinae</taxon>
        <taxon>Ancylostoma</taxon>
    </lineage>
</organism>
<feature type="region of interest" description="Disordered" evidence="4">
    <location>
        <begin position="1"/>
        <end position="34"/>
    </location>
</feature>
<name>A0A0D6LF98_9BILA</name>
<dbReference type="InterPro" id="IPR036322">
    <property type="entry name" value="WD40_repeat_dom_sf"/>
</dbReference>
<feature type="repeat" description="WD" evidence="3">
    <location>
        <begin position="65"/>
        <end position="106"/>
    </location>
</feature>
<protein>
    <submittedName>
        <fullName evidence="5">WD domain, G-beta repeat protein</fullName>
    </submittedName>
</protein>
<evidence type="ECO:0000313" key="6">
    <source>
        <dbReference type="Proteomes" id="UP000054495"/>
    </source>
</evidence>
<feature type="compositionally biased region" description="Low complexity" evidence="4">
    <location>
        <begin position="20"/>
        <end position="31"/>
    </location>
</feature>
<keyword evidence="6" id="KW-1185">Reference proteome</keyword>
<dbReference type="PANTHER" id="PTHR19879">
    <property type="entry name" value="TRANSCRIPTION INITIATION FACTOR TFIID"/>
    <property type="match status" value="1"/>
</dbReference>
<keyword evidence="2" id="KW-0677">Repeat</keyword>
<evidence type="ECO:0000256" key="4">
    <source>
        <dbReference type="SAM" id="MobiDB-lite"/>
    </source>
</evidence>
<dbReference type="Proteomes" id="UP000054495">
    <property type="component" value="Unassembled WGS sequence"/>
</dbReference>
<gene>
    <name evidence="5" type="ORF">ANCCEY_10268</name>
</gene>
<sequence length="245" mass="25885">MEVDSANASADAKAAEAARSEAAAVPTSAAEGNISKPTAQVAPTPVQQQHPAQPGLPNYSLLMTLNGHQKSVASLKFSPCGMYLASASADTTVRVWFVKDGKPMQTLNGHKIGINDVAWSPNSLFLASASDDKTVRIWEVETGKCIKTLKGHTNYVFCCAYNPQCTMVASGSFDETVRYVIKTTSLKEVRFLGVCALLQVCVASGSGTSAQDSARKCYLPTPTPSRLCPSTAMGLSSALALTMAW</sequence>
<dbReference type="InterPro" id="IPR015943">
    <property type="entry name" value="WD40/YVTN_repeat-like_dom_sf"/>
</dbReference>
<dbReference type="PANTHER" id="PTHR19879:SF9">
    <property type="entry name" value="TRANSCRIPTION INITIATION FACTOR TFIID SUBUNIT 5"/>
    <property type="match status" value="1"/>
</dbReference>
<evidence type="ECO:0000256" key="3">
    <source>
        <dbReference type="PROSITE-ProRule" id="PRU00221"/>
    </source>
</evidence>
<dbReference type="SUPFAM" id="SSF50978">
    <property type="entry name" value="WD40 repeat-like"/>
    <property type="match status" value="1"/>
</dbReference>
<keyword evidence="1 3" id="KW-0853">WD repeat</keyword>
<dbReference type="Pfam" id="PF00400">
    <property type="entry name" value="WD40"/>
    <property type="match status" value="3"/>
</dbReference>
<dbReference type="AlphaFoldDB" id="A0A0D6LF98"/>
<dbReference type="EMBL" id="KE125175">
    <property type="protein sequence ID" value="EPB70639.1"/>
    <property type="molecule type" value="Genomic_DNA"/>
</dbReference>
<evidence type="ECO:0000256" key="2">
    <source>
        <dbReference type="ARBA" id="ARBA00022737"/>
    </source>
</evidence>
<dbReference type="PROSITE" id="PS50082">
    <property type="entry name" value="WD_REPEATS_2"/>
    <property type="match status" value="3"/>
</dbReference>
<reference evidence="5 6" key="1">
    <citation type="submission" date="2013-05" db="EMBL/GenBank/DDBJ databases">
        <title>Draft genome of the parasitic nematode Anyclostoma ceylanicum.</title>
        <authorList>
            <person name="Mitreva M."/>
        </authorList>
    </citation>
    <scope>NUCLEOTIDE SEQUENCE [LARGE SCALE GENOMIC DNA]</scope>
</reference>
<proteinExistence type="predicted"/>
<accession>A0A0D6LF98</accession>
<dbReference type="SMART" id="SM00320">
    <property type="entry name" value="WD40"/>
    <property type="match status" value="3"/>
</dbReference>
<dbReference type="Gene3D" id="2.130.10.10">
    <property type="entry name" value="YVTN repeat-like/Quinoprotein amine dehydrogenase"/>
    <property type="match status" value="1"/>
</dbReference>
<dbReference type="InterPro" id="IPR019775">
    <property type="entry name" value="WD40_repeat_CS"/>
</dbReference>